<feature type="transmembrane region" description="Helical" evidence="6">
    <location>
        <begin position="57"/>
        <end position="76"/>
    </location>
</feature>
<evidence type="ECO:0000256" key="6">
    <source>
        <dbReference type="SAM" id="Phobius"/>
    </source>
</evidence>
<dbReference type="PANTHER" id="PTHR38459:SF1">
    <property type="entry name" value="PROPHAGE BACTOPRENOL-LINKED GLUCOSE TRANSLOCASE HOMOLOG"/>
    <property type="match status" value="1"/>
</dbReference>
<feature type="transmembrane region" description="Helical" evidence="6">
    <location>
        <begin position="112"/>
        <end position="131"/>
    </location>
</feature>
<evidence type="ECO:0000256" key="5">
    <source>
        <dbReference type="ARBA" id="ARBA00023136"/>
    </source>
</evidence>
<comment type="subcellular location">
    <subcellularLocation>
        <location evidence="1">Membrane</location>
        <topology evidence="1">Multi-pass membrane protein</topology>
    </subcellularLocation>
</comment>
<dbReference type="AlphaFoldDB" id="A0A2T5I5Q0"/>
<dbReference type="EMBL" id="QAOK01000033">
    <property type="protein sequence ID" value="PTQ79155.1"/>
    <property type="molecule type" value="Genomic_DNA"/>
</dbReference>
<dbReference type="Pfam" id="PF04138">
    <property type="entry name" value="GtrA_DPMS_TM"/>
    <property type="match status" value="1"/>
</dbReference>
<dbReference type="Proteomes" id="UP000244152">
    <property type="component" value="Unassembled WGS sequence"/>
</dbReference>
<dbReference type="GO" id="GO:0005886">
    <property type="term" value="C:plasma membrane"/>
    <property type="evidence" value="ECO:0007669"/>
    <property type="project" value="TreeGrafter"/>
</dbReference>
<dbReference type="GO" id="GO:0000271">
    <property type="term" value="P:polysaccharide biosynthetic process"/>
    <property type="evidence" value="ECO:0007669"/>
    <property type="project" value="InterPro"/>
</dbReference>
<dbReference type="PANTHER" id="PTHR38459">
    <property type="entry name" value="PROPHAGE BACTOPRENOL-LINKED GLUCOSE TRANSLOCASE HOMOLOG"/>
    <property type="match status" value="1"/>
</dbReference>
<dbReference type="InterPro" id="IPR007267">
    <property type="entry name" value="GtrA_DPMS_TM"/>
</dbReference>
<evidence type="ECO:0000313" key="8">
    <source>
        <dbReference type="EMBL" id="PTQ79155.1"/>
    </source>
</evidence>
<comment type="caution">
    <text evidence="8">The sequence shown here is derived from an EMBL/GenBank/DDBJ whole genome shotgun (WGS) entry which is preliminary data.</text>
</comment>
<evidence type="ECO:0000313" key="9">
    <source>
        <dbReference type="Proteomes" id="UP000244152"/>
    </source>
</evidence>
<keyword evidence="4 6" id="KW-1133">Transmembrane helix</keyword>
<proteinExistence type="inferred from homology"/>
<feature type="domain" description="GtrA/DPMS transmembrane" evidence="7">
    <location>
        <begin position="25"/>
        <end position="136"/>
    </location>
</feature>
<feature type="transmembrane region" description="Helical" evidence="6">
    <location>
        <begin position="26"/>
        <end position="51"/>
    </location>
</feature>
<organism evidence="8 9">
    <name type="scientific">Nitrosospira multiformis</name>
    <dbReference type="NCBI Taxonomy" id="1231"/>
    <lineage>
        <taxon>Bacteria</taxon>
        <taxon>Pseudomonadati</taxon>
        <taxon>Pseudomonadota</taxon>
        <taxon>Betaproteobacteria</taxon>
        <taxon>Nitrosomonadales</taxon>
        <taxon>Nitrosomonadaceae</taxon>
        <taxon>Nitrosospira</taxon>
    </lineage>
</organism>
<gene>
    <name evidence="8" type="ORF">C8R21_13319</name>
</gene>
<evidence type="ECO:0000256" key="4">
    <source>
        <dbReference type="ARBA" id="ARBA00022989"/>
    </source>
</evidence>
<reference evidence="8 9" key="1">
    <citation type="submission" date="2018-04" db="EMBL/GenBank/DDBJ databases">
        <title>Active sludge and wastewater microbial communities from Klosterneuburg, Austria.</title>
        <authorList>
            <person name="Wagner M."/>
        </authorList>
    </citation>
    <scope>NUCLEOTIDE SEQUENCE [LARGE SCALE GENOMIC DNA]</scope>
    <source>
        <strain evidence="8 9">Nl12</strain>
    </source>
</reference>
<evidence type="ECO:0000256" key="1">
    <source>
        <dbReference type="ARBA" id="ARBA00004141"/>
    </source>
</evidence>
<comment type="similarity">
    <text evidence="2">Belongs to the GtrA family.</text>
</comment>
<dbReference type="InterPro" id="IPR051401">
    <property type="entry name" value="GtrA_CellWall_Glycosyl"/>
</dbReference>
<evidence type="ECO:0000259" key="7">
    <source>
        <dbReference type="Pfam" id="PF04138"/>
    </source>
</evidence>
<protein>
    <submittedName>
        <fullName evidence="8">Putative flippase GtrA</fullName>
    </submittedName>
</protein>
<feature type="transmembrane region" description="Helical" evidence="6">
    <location>
        <begin position="88"/>
        <end position="106"/>
    </location>
</feature>
<evidence type="ECO:0000256" key="2">
    <source>
        <dbReference type="ARBA" id="ARBA00009399"/>
    </source>
</evidence>
<accession>A0A2T5I5Q0</accession>
<name>A0A2T5I5Q0_9PROT</name>
<sequence length="138" mass="15425">MLSFIPGDPRYRQMNDFVIVRQAKRFLVSGLLVTGLHILVAASFIHLALLIPALANGIAFIVATVFSYLINTLWSFSQPLYGRNLIRFLTVSLLGCLLAVAVSATADFYNMHYLMGIACVTITVPPITFFLHKVWTYQ</sequence>
<keyword evidence="3 6" id="KW-0812">Transmembrane</keyword>
<evidence type="ECO:0000256" key="3">
    <source>
        <dbReference type="ARBA" id="ARBA00022692"/>
    </source>
</evidence>
<keyword evidence="5 6" id="KW-0472">Membrane</keyword>